<feature type="transmembrane region" description="Helical" evidence="1">
    <location>
        <begin position="163"/>
        <end position="189"/>
    </location>
</feature>
<feature type="transmembrane region" description="Helical" evidence="1">
    <location>
        <begin position="51"/>
        <end position="76"/>
    </location>
</feature>
<feature type="transmembrane region" description="Helical" evidence="1">
    <location>
        <begin position="137"/>
        <end position="156"/>
    </location>
</feature>
<evidence type="ECO:0000313" key="2">
    <source>
        <dbReference type="EMBL" id="ANP43738.1"/>
    </source>
</evidence>
<dbReference type="AlphaFoldDB" id="A0A1B1AB08"/>
<organism evidence="2">
    <name type="scientific">Bacillus thuringiensis serovar rongseni</name>
    <dbReference type="NCBI Taxonomy" id="180865"/>
    <lineage>
        <taxon>Bacteria</taxon>
        <taxon>Bacillati</taxon>
        <taxon>Bacillota</taxon>
        <taxon>Bacilli</taxon>
        <taxon>Bacillales</taxon>
        <taxon>Bacillaceae</taxon>
        <taxon>Bacillus</taxon>
        <taxon>Bacillus cereus group</taxon>
    </lineage>
</organism>
<feature type="transmembrane region" description="Helical" evidence="1">
    <location>
        <begin position="97"/>
        <end position="117"/>
    </location>
</feature>
<reference evidence="2" key="1">
    <citation type="journal article" date="2016" name="Front. Microbiol.">
        <title>Thusin, a Novel Two-Component Lantibiotic with Potent Antimicrobial Activity against Several Gram-Positive Pathogens.</title>
        <authorList>
            <person name="Xin B."/>
            <person name="Zheng J."/>
            <person name="Liu H."/>
            <person name="Sun M."/>
        </authorList>
    </citation>
    <scope>NUCLEOTIDE SEQUENCE</scope>
    <source>
        <strain evidence="2">BGSC 4BT1</strain>
    </source>
</reference>
<name>A0A1B1AB08_BACTU</name>
<keyword evidence="1" id="KW-0472">Membrane</keyword>
<dbReference type="RefSeq" id="WP_065211593.1">
    <property type="nucleotide sequence ID" value="NZ_NFDK01000007.1"/>
</dbReference>
<proteinExistence type="predicted"/>
<keyword evidence="1" id="KW-1133">Transmembrane helix</keyword>
<gene>
    <name evidence="2" type="primary">thsE</name>
</gene>
<dbReference type="EMBL" id="KT454399">
    <property type="protein sequence ID" value="ANP43738.1"/>
    <property type="molecule type" value="Genomic_DNA"/>
</dbReference>
<accession>A0A1B1AB08</accession>
<sequence>MNFSSYIRLELFRNISTVYLYLAIIASFIFGGGIVYSIYSLNGPFHANNVSGLYSTIAVLALAIFCVKVVSIDLYYGTIQLIFTNKQNRHLFLYTRLIIITVISILFGIGCISLLWINDVLNHQGFNVQIVCNTLFHYFLFGIFYTLLFLLISIFYKKPMNLLIIAFFTIVLTPSIIGAILNIPALPSILKEGIMVLPIYTLPIKIADLSLSITDIFVIISSNVCLFFWIFYTLPKTDY</sequence>
<evidence type="ECO:0000256" key="1">
    <source>
        <dbReference type="SAM" id="Phobius"/>
    </source>
</evidence>
<keyword evidence="1" id="KW-0812">Transmembrane</keyword>
<feature type="transmembrane region" description="Helical" evidence="1">
    <location>
        <begin position="209"/>
        <end position="232"/>
    </location>
</feature>
<feature type="transmembrane region" description="Helical" evidence="1">
    <location>
        <begin position="18"/>
        <end position="39"/>
    </location>
</feature>
<protein>
    <submittedName>
        <fullName evidence="2">ThsE</fullName>
    </submittedName>
</protein>